<accession>A0A2P1PY92</accession>
<dbReference type="Proteomes" id="UP000241074">
    <property type="component" value="Chromosome"/>
</dbReference>
<organism evidence="2 3">
    <name type="scientific">Ahniella affigens</name>
    <dbReference type="NCBI Taxonomy" id="2021234"/>
    <lineage>
        <taxon>Bacteria</taxon>
        <taxon>Pseudomonadati</taxon>
        <taxon>Pseudomonadota</taxon>
        <taxon>Gammaproteobacteria</taxon>
        <taxon>Lysobacterales</taxon>
        <taxon>Rhodanobacteraceae</taxon>
        <taxon>Ahniella</taxon>
    </lineage>
</organism>
<evidence type="ECO:0000256" key="1">
    <source>
        <dbReference type="SAM" id="SignalP"/>
    </source>
</evidence>
<protein>
    <recommendedName>
        <fullName evidence="4">CSLREA domain-containing protein</fullName>
    </recommendedName>
</protein>
<sequence length="1269" mass="130319">MSQPISKVRLQGALSVLLCASVGVAQAATLVVNSADDADDGTCNTTHCSLREAITAANATTTADTINFAIALPARGEILIRPNTVLPTINQPLTINGQSQNGTSDNTDPTFSNANLRIRLDGGAAGAPAVGLSVCANNTTIRGLILTGFVGTRTAVRFGKTNAGAACPSALTGAAFHGNYVGMNSTNNATLGNNSGLSLDNTLANVGSTALADRNAFGKNSIGIQVNNAAVNTFIVGNLFGMSETGAVDLGNTTAVSISASNVRVGTTAAPNRFRFNNIAIRLSGSGVDNQLYANVIQDSNQIPITFDGGIAVPPNDPDDADSGPNGLANYPEISAVSRISGGLHIEGRIDAPVSVTPQLYRLGLYASFGCHISGNGEGELFLGIQDVAIRGNTNETFAFNVTPSITIPVGYVLTMTVDGPDGTSPFSECVNIDSVSGFAVNSTNDLTDAAGCDNTHCSLREAITAANDRPGPDGVRFAIPVAGTSEQLITLTAPLPEITETLTIDGYSQAGTSVNTDPVVSNAVPRIRIHGQALSPEYLLRVCADDVVIRGLAFTGANPVGGPNLDFVTTCPIGNKARLKVIGNFFGLQTDGVTAVASQGGVNLSGADAVIGGTDPKDRNVFAAGGVRVDDLALSMQILGNLFGTDKSGTLDRGQSTAVQFDGGLNGGPLNLQIGSETAPNLFRFNSVGIRARADANPGPAFFPFNRFLDQDGLAVDFGNSPGVSPNDSNDVDFGANSGQNFPVISEAFETPTGVRVAGSLDVTTTTINVPYQISIYANSSCDSSGNGEGDRLLAVLTQNLTQTTGESFEFVIDTKDPVNVGQFITALATGPDGTSEFSACRVVADPIEQFTVNTTTDTSDGTCNGTHCSLREAITLANSTAGPQEIIFSIPGDGPHTIPLTSLLPIITENLTIDAYTEPGASPNSAALGSNAVIKVAIDGGSQANILRTCTAERIEVRGLAFVGAEGPAIATNQDTINCAGQQSLVLRGNWFGIAPDGSANGNVNAVSALSQKVEIGSGNLADRNLFGNSAGFAVRIAEFSANSSAINNNLFGVGPDGVSDHGNSGTALELSSVDLLDVGGPGFEANVFRFNERGIVLKQGTAPGSQANSLFGNEFVGQTGLSIDLSANGTDTDGVTPNDVDDLDSGPNSLQNAPVLTIAIPDPGNGTITVSGNLDVGNPVTQARNLAFYLSRSCNNTLRNEAEQLVHVQGVNFSTSQESFSVSVPDSLGSNPVFVSATVTGSDGTSEFSNCLQAVLPDTLFANSFE</sequence>
<dbReference type="SUPFAM" id="SSF51126">
    <property type="entry name" value="Pectin lyase-like"/>
    <property type="match status" value="1"/>
</dbReference>
<dbReference type="InterPro" id="IPR011050">
    <property type="entry name" value="Pectin_lyase_fold/virulence"/>
</dbReference>
<dbReference type="EMBL" id="CP027860">
    <property type="protein sequence ID" value="AVP99793.1"/>
    <property type="molecule type" value="Genomic_DNA"/>
</dbReference>
<reference evidence="2 3" key="1">
    <citation type="submission" date="2018-03" db="EMBL/GenBank/DDBJ databases">
        <title>Ahniella affigens gen. nov., sp. nov., a gammaproteobacterium isolated from sandy soil near a stream.</title>
        <authorList>
            <person name="Ko Y."/>
            <person name="Kim J.-H."/>
        </authorList>
    </citation>
    <scope>NUCLEOTIDE SEQUENCE [LARGE SCALE GENOMIC DNA]</scope>
    <source>
        <strain evidence="2 3">D13</strain>
    </source>
</reference>
<proteinExistence type="predicted"/>
<dbReference type="KEGG" id="xba:C7S18_22610"/>
<gene>
    <name evidence="2" type="ORF">C7S18_22610</name>
</gene>
<evidence type="ECO:0008006" key="4">
    <source>
        <dbReference type="Google" id="ProtNLM"/>
    </source>
</evidence>
<dbReference type="InterPro" id="IPR026457">
    <property type="entry name" value="CSLREA_Nterm"/>
</dbReference>
<feature type="signal peptide" evidence="1">
    <location>
        <begin position="1"/>
        <end position="27"/>
    </location>
</feature>
<feature type="chain" id="PRO_5015164899" description="CSLREA domain-containing protein" evidence="1">
    <location>
        <begin position="28"/>
        <end position="1269"/>
    </location>
</feature>
<reference evidence="2 3" key="2">
    <citation type="submission" date="2018-03" db="EMBL/GenBank/DDBJ databases">
        <authorList>
            <person name="Keele B.F."/>
        </authorList>
    </citation>
    <scope>NUCLEOTIDE SEQUENCE [LARGE SCALE GENOMIC DNA]</scope>
    <source>
        <strain evidence="2 3">D13</strain>
    </source>
</reference>
<evidence type="ECO:0000313" key="2">
    <source>
        <dbReference type="EMBL" id="AVP99793.1"/>
    </source>
</evidence>
<dbReference type="NCBIfam" id="TIGR04214">
    <property type="entry name" value="CSLREA_Nterm"/>
    <property type="match status" value="3"/>
</dbReference>
<keyword evidence="1" id="KW-0732">Signal</keyword>
<keyword evidence="3" id="KW-1185">Reference proteome</keyword>
<dbReference type="RefSeq" id="WP_106893712.1">
    <property type="nucleotide sequence ID" value="NZ_CP027860.1"/>
</dbReference>
<dbReference type="OrthoDB" id="5940902at2"/>
<name>A0A2P1PY92_9GAMM</name>
<evidence type="ECO:0000313" key="3">
    <source>
        <dbReference type="Proteomes" id="UP000241074"/>
    </source>
</evidence>
<dbReference type="AlphaFoldDB" id="A0A2P1PY92"/>